<dbReference type="InterPro" id="IPR014150">
    <property type="entry name" value="Conjugal_tfr_TrbL"/>
</dbReference>
<dbReference type="EMBL" id="LN899824">
    <property type="protein sequence ID" value="CUV27736.1"/>
    <property type="molecule type" value="Genomic_DNA"/>
</dbReference>
<evidence type="ECO:0000256" key="2">
    <source>
        <dbReference type="ARBA" id="ARBA00022692"/>
    </source>
</evidence>
<feature type="transmembrane region" description="Helical" evidence="6">
    <location>
        <begin position="209"/>
        <end position="228"/>
    </location>
</feature>
<feature type="region of interest" description="Disordered" evidence="5">
    <location>
        <begin position="385"/>
        <end position="465"/>
    </location>
</feature>
<dbReference type="Pfam" id="PF04610">
    <property type="entry name" value="TrbL"/>
    <property type="match status" value="1"/>
</dbReference>
<evidence type="ECO:0000256" key="1">
    <source>
        <dbReference type="ARBA" id="ARBA00004141"/>
    </source>
</evidence>
<dbReference type="NCBIfam" id="NF010449">
    <property type="entry name" value="PRK13875.1"/>
    <property type="match status" value="1"/>
</dbReference>
<feature type="compositionally biased region" description="Low complexity" evidence="5">
    <location>
        <begin position="455"/>
        <end position="465"/>
    </location>
</feature>
<keyword evidence="2 6" id="KW-0812">Transmembrane</keyword>
<comment type="subcellular location">
    <subcellularLocation>
        <location evidence="1">Membrane</location>
        <topology evidence="1">Multi-pass membrane protein</topology>
    </subcellularLocation>
</comment>
<evidence type="ECO:0000313" key="7">
    <source>
        <dbReference type="EMBL" id="CUV27736.1"/>
    </source>
</evidence>
<dbReference type="NCBIfam" id="TIGR02783">
    <property type="entry name" value="TrbL_P"/>
    <property type="match status" value="1"/>
</dbReference>
<feature type="transmembrane region" description="Helical" evidence="6">
    <location>
        <begin position="282"/>
        <end position="306"/>
    </location>
</feature>
<evidence type="ECO:0000256" key="3">
    <source>
        <dbReference type="ARBA" id="ARBA00022989"/>
    </source>
</evidence>
<name>A0A0S4UZT9_RALSL</name>
<reference evidence="7" key="1">
    <citation type="submission" date="2015-10" db="EMBL/GenBank/DDBJ databases">
        <authorList>
            <person name="Gilbert D.G."/>
        </authorList>
    </citation>
    <scope>NUCLEOTIDE SEQUENCE</scope>
    <source>
        <strain evidence="7">Phyl III-seqv23</strain>
    </source>
</reference>
<keyword evidence="4 6" id="KW-0472">Membrane</keyword>
<dbReference type="GO" id="GO:0016020">
    <property type="term" value="C:membrane"/>
    <property type="evidence" value="ECO:0007669"/>
    <property type="project" value="UniProtKB-SubCell"/>
</dbReference>
<proteinExistence type="predicted"/>
<dbReference type="InterPro" id="IPR007688">
    <property type="entry name" value="Conjugal_tfr_TrbL/VirB6"/>
</dbReference>
<evidence type="ECO:0000256" key="4">
    <source>
        <dbReference type="ARBA" id="ARBA00023136"/>
    </source>
</evidence>
<dbReference type="AlphaFoldDB" id="A0A0S4UZT9"/>
<sequence>MNDVSIIDHFLNVFSRYIDSGFGLLRGEVTFLTATLVVIDMTLAGLFWAMSHASGGGDDIMGKLIKKVLYVGAFADIIGNFNLLAGIVFRSFAGLGLLASGSTISQAEFLQPGRLAKVGIDAGAPILKQISDLAGFPEVFVNIDMVVVLFLAWLVLIVSFFVLAVQLFVTLIEFKLTTLAGFVLVPFALWNKTSFLAEKVLGNVVSSGIKVLVLAVIVGIGTGLFAEFRTPPGTDPSIDYALTIMLAALAMLGLGIFGPGIATGLVSGAPQLGAGAVAGTALGAAGAAVAAGAVATGVGGAVAAGARMAPGAAKMAASGARSMASTASSAKSAFQAGSAGAGGGIKGAAVGLGNVARTGAQSVGQKVAAGAKSMKDRAAAAIRPDAPAAGADGGSDGGNTSTANSPTASDGADAAPADTQQPAWAKRLHRRQQISHAASTVAHTLRGGDGGGSGSSPSLRDPSDS</sequence>
<feature type="compositionally biased region" description="Low complexity" evidence="5">
    <location>
        <begin position="412"/>
        <end position="425"/>
    </location>
</feature>
<evidence type="ECO:0000256" key="6">
    <source>
        <dbReference type="SAM" id="Phobius"/>
    </source>
</evidence>
<dbReference type="GO" id="GO:0030255">
    <property type="term" value="P:protein secretion by the type IV secretion system"/>
    <property type="evidence" value="ECO:0007669"/>
    <property type="project" value="InterPro"/>
</dbReference>
<feature type="transmembrane region" description="Helical" evidence="6">
    <location>
        <begin position="29"/>
        <end position="48"/>
    </location>
</feature>
<keyword evidence="3 6" id="KW-1133">Transmembrane helix</keyword>
<feature type="transmembrane region" description="Helical" evidence="6">
    <location>
        <begin position="172"/>
        <end position="189"/>
    </location>
</feature>
<feature type="transmembrane region" description="Helical" evidence="6">
    <location>
        <begin position="68"/>
        <end position="89"/>
    </location>
</feature>
<gene>
    <name evidence="7" type="ORF">RUN1985_v1_100065</name>
</gene>
<evidence type="ECO:0000256" key="5">
    <source>
        <dbReference type="SAM" id="MobiDB-lite"/>
    </source>
</evidence>
<organism evidence="7">
    <name type="scientific">Ralstonia solanacearum</name>
    <name type="common">Pseudomonas solanacearum</name>
    <dbReference type="NCBI Taxonomy" id="305"/>
    <lineage>
        <taxon>Bacteria</taxon>
        <taxon>Pseudomonadati</taxon>
        <taxon>Pseudomonadota</taxon>
        <taxon>Betaproteobacteria</taxon>
        <taxon>Burkholderiales</taxon>
        <taxon>Burkholderiaceae</taxon>
        <taxon>Ralstonia</taxon>
        <taxon>Ralstonia solanacearum species complex</taxon>
    </lineage>
</organism>
<feature type="transmembrane region" description="Helical" evidence="6">
    <location>
        <begin position="145"/>
        <end position="165"/>
    </location>
</feature>
<protein>
    <submittedName>
        <fullName evidence="7">TrbL/VirB6 plasmid conjugal transfer protein</fullName>
    </submittedName>
</protein>
<accession>A0A0S4UZT9</accession>
<feature type="transmembrane region" description="Helical" evidence="6">
    <location>
        <begin position="240"/>
        <end position="262"/>
    </location>
</feature>